<keyword evidence="2" id="KW-0812">Transmembrane</keyword>
<organism evidence="3 4">
    <name type="scientific">Daphnia pulex</name>
    <name type="common">Water flea</name>
    <dbReference type="NCBI Taxonomy" id="6669"/>
    <lineage>
        <taxon>Eukaryota</taxon>
        <taxon>Metazoa</taxon>
        <taxon>Ecdysozoa</taxon>
        <taxon>Arthropoda</taxon>
        <taxon>Crustacea</taxon>
        <taxon>Branchiopoda</taxon>
        <taxon>Diplostraca</taxon>
        <taxon>Cladocera</taxon>
        <taxon>Anomopoda</taxon>
        <taxon>Daphniidae</taxon>
        <taxon>Daphnia</taxon>
    </lineage>
</organism>
<evidence type="ECO:0000313" key="3">
    <source>
        <dbReference type="EMBL" id="EFX84299.1"/>
    </source>
</evidence>
<reference evidence="3 4" key="1">
    <citation type="journal article" date="2011" name="Science">
        <title>The ecoresponsive genome of Daphnia pulex.</title>
        <authorList>
            <person name="Colbourne J.K."/>
            <person name="Pfrender M.E."/>
            <person name="Gilbert D."/>
            <person name="Thomas W.K."/>
            <person name="Tucker A."/>
            <person name="Oakley T.H."/>
            <person name="Tokishita S."/>
            <person name="Aerts A."/>
            <person name="Arnold G.J."/>
            <person name="Basu M.K."/>
            <person name="Bauer D.J."/>
            <person name="Caceres C.E."/>
            <person name="Carmel L."/>
            <person name="Casola C."/>
            <person name="Choi J.H."/>
            <person name="Detter J.C."/>
            <person name="Dong Q."/>
            <person name="Dusheyko S."/>
            <person name="Eads B.D."/>
            <person name="Frohlich T."/>
            <person name="Geiler-Samerotte K.A."/>
            <person name="Gerlach D."/>
            <person name="Hatcher P."/>
            <person name="Jogdeo S."/>
            <person name="Krijgsveld J."/>
            <person name="Kriventseva E.V."/>
            <person name="Kultz D."/>
            <person name="Laforsch C."/>
            <person name="Lindquist E."/>
            <person name="Lopez J."/>
            <person name="Manak J.R."/>
            <person name="Muller J."/>
            <person name="Pangilinan J."/>
            <person name="Patwardhan R.P."/>
            <person name="Pitluck S."/>
            <person name="Pritham E.J."/>
            <person name="Rechtsteiner A."/>
            <person name="Rho M."/>
            <person name="Rogozin I.B."/>
            <person name="Sakarya O."/>
            <person name="Salamov A."/>
            <person name="Schaack S."/>
            <person name="Shapiro H."/>
            <person name="Shiga Y."/>
            <person name="Skalitzky C."/>
            <person name="Smith Z."/>
            <person name="Souvorov A."/>
            <person name="Sung W."/>
            <person name="Tang Z."/>
            <person name="Tsuchiya D."/>
            <person name="Tu H."/>
            <person name="Vos H."/>
            <person name="Wang M."/>
            <person name="Wolf Y.I."/>
            <person name="Yamagata H."/>
            <person name="Yamada T."/>
            <person name="Ye Y."/>
            <person name="Shaw J.R."/>
            <person name="Andrews J."/>
            <person name="Crease T.J."/>
            <person name="Tang H."/>
            <person name="Lucas S.M."/>
            <person name="Robertson H.M."/>
            <person name="Bork P."/>
            <person name="Koonin E.V."/>
            <person name="Zdobnov E.M."/>
            <person name="Grigoriev I.V."/>
            <person name="Lynch M."/>
            <person name="Boore J.L."/>
        </authorList>
    </citation>
    <scope>NUCLEOTIDE SEQUENCE [LARGE SCALE GENOMIC DNA]</scope>
</reference>
<evidence type="ECO:0000256" key="1">
    <source>
        <dbReference type="SAM" id="MobiDB-lite"/>
    </source>
</evidence>
<proteinExistence type="predicted"/>
<feature type="region of interest" description="Disordered" evidence="1">
    <location>
        <begin position="144"/>
        <end position="181"/>
    </location>
</feature>
<keyword evidence="4" id="KW-1185">Reference proteome</keyword>
<gene>
    <name evidence="3" type="ORF">DAPPUDRAFT_314990</name>
</gene>
<evidence type="ECO:0000256" key="2">
    <source>
        <dbReference type="SAM" id="Phobius"/>
    </source>
</evidence>
<feature type="transmembrane region" description="Helical" evidence="2">
    <location>
        <begin position="18"/>
        <end position="40"/>
    </location>
</feature>
<dbReference type="Proteomes" id="UP000000305">
    <property type="component" value="Unassembled WGS sequence"/>
</dbReference>
<dbReference type="InParanoid" id="E9G8C3"/>
<dbReference type="HOGENOM" id="CLU_1268023_0_0_1"/>
<feature type="region of interest" description="Disordered" evidence="1">
    <location>
        <begin position="72"/>
        <end position="110"/>
    </location>
</feature>
<keyword evidence="2" id="KW-0472">Membrane</keyword>
<dbReference type="OrthoDB" id="10529102at2759"/>
<name>E9G8C3_DAPPU</name>
<feature type="compositionally biased region" description="Low complexity" evidence="1">
    <location>
        <begin position="144"/>
        <end position="177"/>
    </location>
</feature>
<protein>
    <submittedName>
        <fullName evidence="3">Uncharacterized protein</fullName>
    </submittedName>
</protein>
<evidence type="ECO:0000313" key="4">
    <source>
        <dbReference type="Proteomes" id="UP000000305"/>
    </source>
</evidence>
<dbReference type="EMBL" id="GL732535">
    <property type="protein sequence ID" value="EFX84299.1"/>
    <property type="molecule type" value="Genomic_DNA"/>
</dbReference>
<keyword evidence="2" id="KW-1133">Transmembrane helix</keyword>
<dbReference type="KEGG" id="dpx:DAPPUDRAFT_314990"/>
<dbReference type="AlphaFoldDB" id="E9G8C3"/>
<accession>E9G8C3</accession>
<sequence>MTATIGVTFGAGSAAKRILLFAINVTVLLLGLTCSVLCLYQVKLMPETYEVIVAAIQESNLTLPTPAEPVTSLPSVTISKNNNNTTRTTKKGRPRVGPKNGTSRNPQIPPFPVTLVDNFSTADEVPTLTISLGTLDVTKPVTLSQTTTTTSTIGSTKASTSTSTSRPSSLSFVTSSSPIRNNSDEMVNFGQLLKDRIAELENELRIAQSFKKVSKLKY</sequence>